<dbReference type="PANTHER" id="PTHR43308:SF5">
    <property type="entry name" value="S-LAYER PROTEIN _ PEPTIDOGLYCAN ENDO-BETA-N-ACETYLGLUCOSAMINIDASE"/>
    <property type="match status" value="1"/>
</dbReference>
<dbReference type="RefSeq" id="WP_282907996.1">
    <property type="nucleotide sequence ID" value="NZ_JAGRPV010000001.1"/>
</dbReference>
<evidence type="ECO:0000256" key="1">
    <source>
        <dbReference type="SAM" id="SignalP"/>
    </source>
</evidence>
<dbReference type="SUPFAM" id="SSF50998">
    <property type="entry name" value="Quinoprotein alcohol dehydrogenase-like"/>
    <property type="match status" value="1"/>
</dbReference>
<feature type="domain" description="SLH" evidence="2">
    <location>
        <begin position="1407"/>
        <end position="1469"/>
    </location>
</feature>
<evidence type="ECO:0000259" key="2">
    <source>
        <dbReference type="PROSITE" id="PS51272"/>
    </source>
</evidence>
<dbReference type="InterPro" id="IPR011047">
    <property type="entry name" value="Quinoprotein_ADH-like_sf"/>
</dbReference>
<dbReference type="Gene3D" id="2.60.120.260">
    <property type="entry name" value="Galactose-binding domain-like"/>
    <property type="match status" value="2"/>
</dbReference>
<dbReference type="Gene3D" id="2.60.40.1080">
    <property type="match status" value="1"/>
</dbReference>
<dbReference type="Pfam" id="PF00395">
    <property type="entry name" value="SLH"/>
    <property type="match status" value="3"/>
</dbReference>
<dbReference type="SUPFAM" id="SSF49785">
    <property type="entry name" value="Galactose-binding domain-like"/>
    <property type="match status" value="2"/>
</dbReference>
<protein>
    <submittedName>
        <fullName evidence="3">S-layer homology domain-containing protein</fullName>
    </submittedName>
</protein>
<dbReference type="EMBL" id="JAGRPV010000001">
    <property type="protein sequence ID" value="MDI4645034.1"/>
    <property type="molecule type" value="Genomic_DNA"/>
</dbReference>
<feature type="signal peptide" evidence="1">
    <location>
        <begin position="1"/>
        <end position="28"/>
    </location>
</feature>
<keyword evidence="4" id="KW-1185">Reference proteome</keyword>
<comment type="caution">
    <text evidence="3">The sequence shown here is derived from an EMBL/GenBank/DDBJ whole genome shotgun (WGS) entry which is preliminary data.</text>
</comment>
<dbReference type="SUPFAM" id="SSF75011">
    <property type="entry name" value="3-carboxy-cis,cis-mucoante lactonizing enzyme"/>
    <property type="match status" value="1"/>
</dbReference>
<accession>A0ABT6TDY0</accession>
<gene>
    <name evidence="3" type="ORF">KB449_08690</name>
</gene>
<dbReference type="Proteomes" id="UP001161691">
    <property type="component" value="Unassembled WGS sequence"/>
</dbReference>
<evidence type="ECO:0000313" key="3">
    <source>
        <dbReference type="EMBL" id="MDI4645034.1"/>
    </source>
</evidence>
<feature type="chain" id="PRO_5047256321" evidence="1">
    <location>
        <begin position="29"/>
        <end position="1469"/>
    </location>
</feature>
<organism evidence="3 4">
    <name type="scientific">Cohnella hashimotonis</name>
    <dbReference type="NCBI Taxonomy" id="2826895"/>
    <lineage>
        <taxon>Bacteria</taxon>
        <taxon>Bacillati</taxon>
        <taxon>Bacillota</taxon>
        <taxon>Bacilli</taxon>
        <taxon>Bacillales</taxon>
        <taxon>Paenibacillaceae</taxon>
        <taxon>Cohnella</taxon>
    </lineage>
</organism>
<dbReference type="InterPro" id="IPR008979">
    <property type="entry name" value="Galactose-bd-like_sf"/>
</dbReference>
<name>A0ABT6TDY0_9BACL</name>
<reference evidence="3" key="1">
    <citation type="submission" date="2023-04" db="EMBL/GenBank/DDBJ databases">
        <title>Comparative genomic analysis of Cohnella hashimotonis sp. nov., isolated from the International Space Station.</title>
        <authorList>
            <person name="Venkateswaran K."/>
            <person name="Simpson A."/>
        </authorList>
    </citation>
    <scope>NUCLEOTIDE SEQUENCE</scope>
    <source>
        <strain evidence="3">F6_2S_P_1</strain>
    </source>
</reference>
<dbReference type="Gene3D" id="2.130.10.10">
    <property type="entry name" value="YVTN repeat-like/Quinoprotein amine dehydrogenase"/>
    <property type="match status" value="1"/>
</dbReference>
<sequence length="1469" mass="157004">MGYTIRLPLSIILVSALLISLLAPTVYGADTPDTRIPLSIDNPGFETSDATGVPDGNWWQFEGNPASVSSASAHSGDYSLLLNDSGVKMYSSHFPVTPGKTYTIEGYAFMQDNAQFEFNLRFIDNSGDPIAGHKTVAVSGSEGEWQHISSTDVAPPNAASALIYLVGSQTGSAYLDDVSAYEEPGEPLPPSLLNPGFEAAAEAGIPGWTQVYGTEGFNLATDVKRSGSQSLQVIDTRTDLSYWLYSSKITAEPGKSYALSGYVHAVSGSVTLNIAYFNAEGAVISYSGETIAPASGAEWQLVEHSSVAPQGSNAAVVFIYSGYGSVGEAYYDDIALEQAADFGPEFKAPELLGPVVQASPTVGGEFKPYAAQGGELYFAVSGSTDNPASFYAVNAMNGDILFTQKVPGITHLYAIVQGSDGRIYFSGTNDGILYRYDPQEKKITNLGANPSDKWVWDLAASADGKIYGSTTGSAKVFEYDIASGAFTDLGPIRVNDAQTYARGIAVTDRYVYVALGLPDAVVRLDRENGAQQEIVTPYSGQARMGADVWVYGGKVLIRDERSSLIVIDEQSLEVEANLVFKQKVSPPSPTNPDYIYYKNDGSLYRYSLSGKQTEKIGGIPTLPMSVPSQIGWVTPDSGPKAGKPVLAMLLEYTEYILIDPDDGWTQSKAMDIDTTGIEIQSIEIGDDGRVYTGGYVTAMSIYNPATGAVEHNAANFPQPEGIGFLNGKTYFGTYGGAVMYRYDPALPFQFGYTSDSNPGLAYDIGNAQDRPFALESGDDKLFVGTIPTYGYLGGSLTVYDDTTGEWKEFNNVIHNQSIIGMAYKDGKIYGGTSIWGGGGSTPTEEKAKIFVWDVQSEQVVKEATPVIPGIDVAPKMIGDLSFGPDGLLWTISSGTVFALDPNTLEVVKSKMIFPSNYVSNSTWRPYYIRWGDDGTLYTTLNRQLVAIQPSTLAWKVLDSGTISLMDRADDGTLYYAKGANMYRMALKDVALPSAVEAVELVLNGTWEKGEQGHSKVYALTDLGTKVDVTVQAKYASSSEAVAAVGASGAVSALGAGRSLVSASYGGRTATVEIVVSADDGPTSTPIPTTTPSPSPFLAPLTLTAGTVTYTITDEQIRSGKLILPGSEAELRINELLKLAERNNQLILVLQSEGASLEIPVAQLVEKSAGRQRITLRLQEAPASLADSARRLATSGGSRLLTTPVGVDIRDDQNKPLSLNLFDLKLMMKSGDQESAHHAVMLPKASGQLRFIPSVVRENGTIQIPAPFVAEGYYALVSDRDIYFADMKQHWAQSAVERLAAKGLVNGRSAQVFDPDASVSRGEFAALLARSFALDLLGSATADKTFRDVPADSPYAASVAAAARAGVIEGDKADSFRPDDVVTRQELAAMLARALALTGSRLPEALVDMGRFTDYDASHWASPSVAALTASDILKGDDQGRLRLSESASRAEAATLLQRTLAYARFLDES</sequence>
<dbReference type="InterPro" id="IPR001119">
    <property type="entry name" value="SLH_dom"/>
</dbReference>
<dbReference type="InterPro" id="IPR051465">
    <property type="entry name" value="Cell_Envelope_Struct_Comp"/>
</dbReference>
<dbReference type="PROSITE" id="PS51272">
    <property type="entry name" value="SLH"/>
    <property type="match status" value="3"/>
</dbReference>
<dbReference type="InterPro" id="IPR015943">
    <property type="entry name" value="WD40/YVTN_repeat-like_dom_sf"/>
</dbReference>
<feature type="domain" description="SLH" evidence="2">
    <location>
        <begin position="1278"/>
        <end position="1340"/>
    </location>
</feature>
<feature type="domain" description="SLH" evidence="2">
    <location>
        <begin position="1341"/>
        <end position="1404"/>
    </location>
</feature>
<dbReference type="PANTHER" id="PTHR43308">
    <property type="entry name" value="OUTER MEMBRANE PROTEIN ALPHA-RELATED"/>
    <property type="match status" value="1"/>
</dbReference>
<evidence type="ECO:0000313" key="4">
    <source>
        <dbReference type="Proteomes" id="UP001161691"/>
    </source>
</evidence>
<proteinExistence type="predicted"/>
<keyword evidence="1" id="KW-0732">Signal</keyword>